<evidence type="ECO:0000256" key="1">
    <source>
        <dbReference type="SAM" id="MobiDB-lite"/>
    </source>
</evidence>
<evidence type="ECO:0000313" key="3">
    <source>
        <dbReference type="Proteomes" id="UP001497516"/>
    </source>
</evidence>
<evidence type="ECO:0000313" key="2">
    <source>
        <dbReference type="EMBL" id="CAL1407348.1"/>
    </source>
</evidence>
<feature type="compositionally biased region" description="Basic and acidic residues" evidence="1">
    <location>
        <begin position="83"/>
        <end position="92"/>
    </location>
</feature>
<reference evidence="2 3" key="1">
    <citation type="submission" date="2024-04" db="EMBL/GenBank/DDBJ databases">
        <authorList>
            <person name="Fracassetti M."/>
        </authorList>
    </citation>
    <scope>NUCLEOTIDE SEQUENCE [LARGE SCALE GENOMIC DNA]</scope>
</reference>
<feature type="region of interest" description="Disordered" evidence="1">
    <location>
        <begin position="324"/>
        <end position="349"/>
    </location>
</feature>
<dbReference type="EMBL" id="OZ034821">
    <property type="protein sequence ID" value="CAL1407348.1"/>
    <property type="molecule type" value="Genomic_DNA"/>
</dbReference>
<sequence length="349" mass="39478">MLKLKLEEVWKNEEERASPKKESPTKKTARPPLEEVAAPLPGSESTTEMEEERTKKMTDSGPPPWLRGGRHSMRKASEPGWPSRKEGTRETKTVGGDAPPSCASLPLFPFQELQPYNLSGPEYTELWPISLDHGLAKEKEVVGSFEAIGPHHKGKFMFVDGPSLKEIEPNNGYLIGISLQRSHLKKEESWVDLKGGLLEETSPREVRSKERLDLGLGHNSFLQANVGRPKEVGKEGWVKLWVVFTTKLMEEFMEHFIEDLKVGNDDGQNEELFYDSYSLISKRKMADCSAMKNVTHVTWVEESRGKLDWCEKSSFKGLSAIGNEESGRSRRQKLTATLRTRPPSRRVEC</sequence>
<dbReference type="Proteomes" id="UP001497516">
    <property type="component" value="Chromosome 8"/>
</dbReference>
<dbReference type="AlphaFoldDB" id="A0AAV2GCA3"/>
<feature type="compositionally biased region" description="Basic and acidic residues" evidence="1">
    <location>
        <begin position="1"/>
        <end position="25"/>
    </location>
</feature>
<organism evidence="2 3">
    <name type="scientific">Linum trigynum</name>
    <dbReference type="NCBI Taxonomy" id="586398"/>
    <lineage>
        <taxon>Eukaryota</taxon>
        <taxon>Viridiplantae</taxon>
        <taxon>Streptophyta</taxon>
        <taxon>Embryophyta</taxon>
        <taxon>Tracheophyta</taxon>
        <taxon>Spermatophyta</taxon>
        <taxon>Magnoliopsida</taxon>
        <taxon>eudicotyledons</taxon>
        <taxon>Gunneridae</taxon>
        <taxon>Pentapetalae</taxon>
        <taxon>rosids</taxon>
        <taxon>fabids</taxon>
        <taxon>Malpighiales</taxon>
        <taxon>Linaceae</taxon>
        <taxon>Linum</taxon>
    </lineage>
</organism>
<feature type="region of interest" description="Disordered" evidence="1">
    <location>
        <begin position="1"/>
        <end position="97"/>
    </location>
</feature>
<name>A0AAV2GCA3_9ROSI</name>
<accession>A0AAV2GCA3</accession>
<protein>
    <submittedName>
        <fullName evidence="2">Uncharacterized protein</fullName>
    </submittedName>
</protein>
<proteinExistence type="predicted"/>
<keyword evidence="3" id="KW-1185">Reference proteome</keyword>
<gene>
    <name evidence="2" type="ORF">LTRI10_LOCUS47020</name>
</gene>